<name>A0A481YQ43_9VIRU</name>
<organism evidence="1">
    <name type="scientific">Pithovirus LCDPAC02</name>
    <dbReference type="NCBI Taxonomy" id="2506601"/>
    <lineage>
        <taxon>Viruses</taxon>
        <taxon>Pithoviruses</taxon>
    </lineage>
</organism>
<gene>
    <name evidence="1" type="ORF">LCDPAC02_03680</name>
</gene>
<proteinExistence type="predicted"/>
<protein>
    <submittedName>
        <fullName evidence="1">Uncharacterized protein</fullName>
    </submittedName>
</protein>
<accession>A0A481YQ43</accession>
<reference evidence="1" key="1">
    <citation type="journal article" date="2019" name="MBio">
        <title>Virus Genomes from Deep Sea Sediments Expand the Ocean Megavirome and Support Independent Origins of Viral Gigantism.</title>
        <authorList>
            <person name="Backstrom D."/>
            <person name="Yutin N."/>
            <person name="Jorgensen S.L."/>
            <person name="Dharamshi J."/>
            <person name="Homa F."/>
            <person name="Zaremba-Niedwiedzka K."/>
            <person name="Spang A."/>
            <person name="Wolf Y.I."/>
            <person name="Koonin E.V."/>
            <person name="Ettema T.J."/>
        </authorList>
    </citation>
    <scope>NUCLEOTIDE SEQUENCE</scope>
</reference>
<evidence type="ECO:0000313" key="1">
    <source>
        <dbReference type="EMBL" id="QBK85169.1"/>
    </source>
</evidence>
<sequence>MELYQVLGYKSQEEYEKDIPYLYKYLSYTDFFWMYTEFTIERIDEHIQKKEIMPQVVYNMIINWYFDVNLKDVINFFDLDFLDKLVNVGCRKSFDGWKLNKHEIDEDKRDFIKRTYIRFNE</sequence>
<dbReference type="EMBL" id="MK500305">
    <property type="protein sequence ID" value="QBK85169.1"/>
    <property type="molecule type" value="Genomic_DNA"/>
</dbReference>